<keyword evidence="3 6" id="KW-1133">Transmembrane helix</keyword>
<feature type="transmembrane region" description="Helical" evidence="6">
    <location>
        <begin position="406"/>
        <end position="424"/>
    </location>
</feature>
<evidence type="ECO:0000313" key="8">
    <source>
        <dbReference type="EMBL" id="AXA36093.1"/>
    </source>
</evidence>
<dbReference type="Proteomes" id="UP000262583">
    <property type="component" value="Chromosome"/>
</dbReference>
<dbReference type="InterPro" id="IPR051533">
    <property type="entry name" value="WaaL-like"/>
</dbReference>
<feature type="transmembrane region" description="Helical" evidence="6">
    <location>
        <begin position="539"/>
        <end position="558"/>
    </location>
</feature>
<evidence type="ECO:0000256" key="6">
    <source>
        <dbReference type="SAM" id="Phobius"/>
    </source>
</evidence>
<evidence type="ECO:0000256" key="3">
    <source>
        <dbReference type="ARBA" id="ARBA00022989"/>
    </source>
</evidence>
<feature type="transmembrane region" description="Helical" evidence="6">
    <location>
        <begin position="47"/>
        <end position="65"/>
    </location>
</feature>
<gene>
    <name evidence="8" type="ORF">BRCON_1316</name>
</gene>
<dbReference type="AlphaFoldDB" id="A0A2Z4Y6E7"/>
<evidence type="ECO:0000313" key="9">
    <source>
        <dbReference type="Proteomes" id="UP000262583"/>
    </source>
</evidence>
<accession>A0A2Z4Y6E7</accession>
<evidence type="ECO:0000256" key="1">
    <source>
        <dbReference type="ARBA" id="ARBA00004141"/>
    </source>
</evidence>
<feature type="domain" description="O-antigen ligase-related" evidence="7">
    <location>
        <begin position="367"/>
        <end position="518"/>
    </location>
</feature>
<dbReference type="EMBL" id="CP030759">
    <property type="protein sequence ID" value="AXA36093.1"/>
    <property type="molecule type" value="Genomic_DNA"/>
</dbReference>
<proteinExistence type="predicted"/>
<dbReference type="PANTHER" id="PTHR37422:SF13">
    <property type="entry name" value="LIPOPOLYSACCHARIDE BIOSYNTHESIS PROTEIN PA4999-RELATED"/>
    <property type="match status" value="1"/>
</dbReference>
<dbReference type="KEGG" id="schv:BRCON_1316"/>
<feature type="transmembrane region" description="Helical" evidence="6">
    <location>
        <begin position="506"/>
        <end position="527"/>
    </location>
</feature>
<sequence>MLEVMLQDTNPSAHSETSLSGSGTSDASGVPPSNLPETAQGLRRDLIAARVILGAALVGLVLVLGDKRADAILSKLAWCLILWFVGLKLWPERSAASSHATLEGEIGVTPRVGVYKWWEILKERFWSSDKRRSVVVFVATTAMGMGLAIAGGAPIREAIAGWLRYGIWLLWPCAVYAFFTWVSSSARGDSSPTGCSAPEGPPIVETQRGLRFLRFSGCALAMYAVLVYLACFRSPYPRTAWKLFAYELAPLVALYFFAIEVFPKTLTHRALVRYLRRVLVGVALILGISVLAMAAVGTLHRLGLLPSTVYGYDGWIRVEPQNPSAAPHLQFPFTHHNRASFYAMSAMFLLTALGATLIGLRLYIWGSALLAFVALIYGLTRGALIGAAIGVATLWLGAISYWRGKAVWTVALLLLLGAAGWGLLPQSGRERLRDALELKAYRPGTETSVGARLLIQSATIAAVGQRPILGWGYGYEVFERVSANLFPEMKRTTEGMSHSHNQWLEIAFESGVVSAGAFFAFVFFRIAVLGMALRATRGAVFVTVLTFLALELAIQIYGLTNYTLRRNLAYYTYAIWIASHIVAWSALSQREKRATETQPPAL</sequence>
<name>A0A2Z4Y6E7_SUMC1</name>
<evidence type="ECO:0000256" key="5">
    <source>
        <dbReference type="SAM" id="MobiDB-lite"/>
    </source>
</evidence>
<keyword evidence="4 6" id="KW-0472">Membrane</keyword>
<dbReference type="Pfam" id="PF04932">
    <property type="entry name" value="Wzy_C"/>
    <property type="match status" value="1"/>
</dbReference>
<protein>
    <recommendedName>
        <fullName evidence="7">O-antigen ligase-related domain-containing protein</fullName>
    </recommendedName>
</protein>
<feature type="transmembrane region" description="Helical" evidence="6">
    <location>
        <begin position="570"/>
        <end position="587"/>
    </location>
</feature>
<dbReference type="GO" id="GO:0016020">
    <property type="term" value="C:membrane"/>
    <property type="evidence" value="ECO:0007669"/>
    <property type="project" value="UniProtKB-SubCell"/>
</dbReference>
<comment type="subcellular location">
    <subcellularLocation>
        <location evidence="1">Membrane</location>
        <topology evidence="1">Multi-pass membrane protein</topology>
    </subcellularLocation>
</comment>
<feature type="transmembrane region" description="Helical" evidence="6">
    <location>
        <begin position="341"/>
        <end position="364"/>
    </location>
</feature>
<feature type="region of interest" description="Disordered" evidence="5">
    <location>
        <begin position="1"/>
        <end position="34"/>
    </location>
</feature>
<feature type="transmembrane region" description="Helical" evidence="6">
    <location>
        <begin position="370"/>
        <end position="399"/>
    </location>
</feature>
<dbReference type="PANTHER" id="PTHR37422">
    <property type="entry name" value="TEICHURONIC ACID BIOSYNTHESIS PROTEIN TUAE"/>
    <property type="match status" value="1"/>
</dbReference>
<feature type="transmembrane region" description="Helical" evidence="6">
    <location>
        <begin position="243"/>
        <end position="262"/>
    </location>
</feature>
<feature type="transmembrane region" description="Helical" evidence="6">
    <location>
        <begin position="274"/>
        <end position="296"/>
    </location>
</feature>
<keyword evidence="2 6" id="KW-0812">Transmembrane</keyword>
<feature type="transmembrane region" description="Helical" evidence="6">
    <location>
        <begin position="134"/>
        <end position="155"/>
    </location>
</feature>
<dbReference type="InterPro" id="IPR007016">
    <property type="entry name" value="O-antigen_ligase-rel_domated"/>
</dbReference>
<feature type="compositionally biased region" description="Polar residues" evidence="5">
    <location>
        <begin position="7"/>
        <end position="27"/>
    </location>
</feature>
<reference evidence="8 9" key="1">
    <citation type="submission" date="2018-05" db="EMBL/GenBank/DDBJ databases">
        <title>A metagenomic window into the 2 km-deep terrestrial subsurface aquifer revealed taxonomically and functionally diverse microbial community comprising novel uncultured bacterial lineages.</title>
        <authorList>
            <person name="Kadnikov V.V."/>
            <person name="Mardanov A.V."/>
            <person name="Beletsky A.V."/>
            <person name="Banks D."/>
            <person name="Pimenov N.V."/>
            <person name="Frank Y.A."/>
            <person name="Karnachuk O.V."/>
            <person name="Ravin N.V."/>
        </authorList>
    </citation>
    <scope>NUCLEOTIDE SEQUENCE [LARGE SCALE GENOMIC DNA]</scope>
    <source>
        <strain evidence="8">BY</strain>
    </source>
</reference>
<organism evidence="8 9">
    <name type="scientific">Sumerlaea chitinivorans</name>
    <dbReference type="NCBI Taxonomy" id="2250252"/>
    <lineage>
        <taxon>Bacteria</taxon>
        <taxon>Candidatus Sumerlaeota</taxon>
        <taxon>Candidatus Sumerlaeia</taxon>
        <taxon>Candidatus Sumerlaeales</taxon>
        <taxon>Candidatus Sumerlaeaceae</taxon>
        <taxon>Candidatus Sumerlaea</taxon>
    </lineage>
</organism>
<evidence type="ECO:0000256" key="2">
    <source>
        <dbReference type="ARBA" id="ARBA00022692"/>
    </source>
</evidence>
<evidence type="ECO:0000256" key="4">
    <source>
        <dbReference type="ARBA" id="ARBA00023136"/>
    </source>
</evidence>
<feature type="transmembrane region" description="Helical" evidence="6">
    <location>
        <begin position="162"/>
        <end position="182"/>
    </location>
</feature>
<feature type="transmembrane region" description="Helical" evidence="6">
    <location>
        <begin position="212"/>
        <end position="231"/>
    </location>
</feature>
<evidence type="ECO:0000259" key="7">
    <source>
        <dbReference type="Pfam" id="PF04932"/>
    </source>
</evidence>